<reference evidence="5" key="1">
    <citation type="submission" date="2020-03" db="EMBL/GenBank/DDBJ databases">
        <title>Castanea mollissima Vanexum genome sequencing.</title>
        <authorList>
            <person name="Staton M."/>
        </authorList>
    </citation>
    <scope>NUCLEOTIDE SEQUENCE</scope>
    <source>
        <tissue evidence="5">Leaf</tissue>
    </source>
</reference>
<name>A0A8J4QGD7_9ROSI</name>
<dbReference type="Proteomes" id="UP000737018">
    <property type="component" value="Unassembled WGS sequence"/>
</dbReference>
<dbReference type="InterPro" id="IPR046349">
    <property type="entry name" value="C1-like_sf"/>
</dbReference>
<proteinExistence type="predicted"/>
<dbReference type="SUPFAM" id="SSF57889">
    <property type="entry name" value="Cysteine-rich domain"/>
    <property type="match status" value="2"/>
</dbReference>
<protein>
    <recommendedName>
        <fullName evidence="7">DC1 domain-containing protein</fullName>
    </recommendedName>
</protein>
<dbReference type="EMBL" id="JRKL02006120">
    <property type="protein sequence ID" value="KAF3949415.1"/>
    <property type="molecule type" value="Genomic_DNA"/>
</dbReference>
<gene>
    <name evidence="5" type="ORF">CMV_024709</name>
</gene>
<evidence type="ECO:0000313" key="5">
    <source>
        <dbReference type="EMBL" id="KAF3949415.1"/>
    </source>
</evidence>
<accession>A0A8J4QGD7</accession>
<evidence type="ECO:0000256" key="2">
    <source>
        <dbReference type="ARBA" id="ARBA00022771"/>
    </source>
</evidence>
<dbReference type="OrthoDB" id="1744448at2759"/>
<organism evidence="5 6">
    <name type="scientific">Castanea mollissima</name>
    <name type="common">Chinese chestnut</name>
    <dbReference type="NCBI Taxonomy" id="60419"/>
    <lineage>
        <taxon>Eukaryota</taxon>
        <taxon>Viridiplantae</taxon>
        <taxon>Streptophyta</taxon>
        <taxon>Embryophyta</taxon>
        <taxon>Tracheophyta</taxon>
        <taxon>Spermatophyta</taxon>
        <taxon>Magnoliopsida</taxon>
        <taxon>eudicotyledons</taxon>
        <taxon>Gunneridae</taxon>
        <taxon>Pentapetalae</taxon>
        <taxon>rosids</taxon>
        <taxon>fabids</taxon>
        <taxon>Fagales</taxon>
        <taxon>Fagaceae</taxon>
        <taxon>Castanea</taxon>
    </lineage>
</organism>
<evidence type="ECO:0000256" key="1">
    <source>
        <dbReference type="ARBA" id="ARBA00022723"/>
    </source>
</evidence>
<evidence type="ECO:0000256" key="4">
    <source>
        <dbReference type="SAM" id="Coils"/>
    </source>
</evidence>
<evidence type="ECO:0008006" key="7">
    <source>
        <dbReference type="Google" id="ProtNLM"/>
    </source>
</evidence>
<feature type="coiled-coil region" evidence="4">
    <location>
        <begin position="286"/>
        <end position="323"/>
    </location>
</feature>
<comment type="caution">
    <text evidence="5">The sequence shown here is derived from an EMBL/GenBank/DDBJ whole genome shotgun (WGS) entry which is preliminary data.</text>
</comment>
<dbReference type="PANTHER" id="PTHR46288:SF85">
    <property type="entry name" value="DC1 DOMAIN-CONTAINING PROTEIN"/>
    <property type="match status" value="1"/>
</dbReference>
<keyword evidence="3" id="KW-0862">Zinc</keyword>
<dbReference type="AlphaFoldDB" id="A0A8J4QGD7"/>
<dbReference type="GO" id="GO:0008270">
    <property type="term" value="F:zinc ion binding"/>
    <property type="evidence" value="ECO:0007669"/>
    <property type="project" value="UniProtKB-KW"/>
</dbReference>
<dbReference type="PANTHER" id="PTHR46288">
    <property type="entry name" value="PHORBOL-ESTER/DAG-TYPE DOMAIN-CONTAINING PROTEIN"/>
    <property type="match status" value="1"/>
</dbReference>
<keyword evidence="1" id="KW-0479">Metal-binding</keyword>
<evidence type="ECO:0000256" key="3">
    <source>
        <dbReference type="ARBA" id="ARBA00022833"/>
    </source>
</evidence>
<keyword evidence="6" id="KW-1185">Reference proteome</keyword>
<keyword evidence="4" id="KW-0175">Coiled coil</keyword>
<sequence length="343" mass="40186">MPYNRFRCPVCKEFCSDPDPIYCCSPCGFFLHGSCFEMKLPQEIQHFYHPHPLTLCTTQSEPYPDITCKACYRLLNEQDCEMMPAMTYEGHTHLLRFREDNLENDKLKCNGCKSNICESYAFTCLYCDLNLHLLCGPLPYVIKHKDYINSLILTNSPIEEEVKDESNEFYCRVCEEERDLLLPVYYCAKSQFVAEFKCVHSQLDNIISIGKVWRYRVEKYSWTACMTSTRVVDITKDLLLYWWTSLKMLQTARFEIQFAFNHLKRVAHAYFGLRVKKQVENFDKVLFELHGEVQNLQNNIEALEKKREDIRSADSAKSNLTKECMREATVLKHAIASTGLIRI</sequence>
<dbReference type="PROSITE" id="PS01359">
    <property type="entry name" value="ZF_PHD_1"/>
    <property type="match status" value="1"/>
</dbReference>
<dbReference type="InterPro" id="IPR019786">
    <property type="entry name" value="Zinc_finger_PHD-type_CS"/>
</dbReference>
<keyword evidence="2" id="KW-0863">Zinc-finger</keyword>
<evidence type="ECO:0000313" key="6">
    <source>
        <dbReference type="Proteomes" id="UP000737018"/>
    </source>
</evidence>